<protein>
    <submittedName>
        <fullName evidence="6">OmpA family protein</fullName>
    </submittedName>
</protein>
<dbReference type="AlphaFoldDB" id="A0A6B3L8T1"/>
<evidence type="ECO:0000256" key="1">
    <source>
        <dbReference type="ARBA" id="ARBA00004442"/>
    </source>
</evidence>
<dbReference type="PANTHER" id="PTHR30329:SF21">
    <property type="entry name" value="LIPOPROTEIN YIAD-RELATED"/>
    <property type="match status" value="1"/>
</dbReference>
<dbReference type="PROSITE" id="PS51123">
    <property type="entry name" value="OMPA_2"/>
    <property type="match status" value="1"/>
</dbReference>
<feature type="transmembrane region" description="Helical" evidence="5">
    <location>
        <begin position="27"/>
        <end position="50"/>
    </location>
</feature>
<dbReference type="Proteomes" id="UP000475117">
    <property type="component" value="Chromosome"/>
</dbReference>
<dbReference type="Gene3D" id="3.30.1330.60">
    <property type="entry name" value="OmpA-like domain"/>
    <property type="match status" value="1"/>
</dbReference>
<evidence type="ECO:0000256" key="4">
    <source>
        <dbReference type="SAM" id="MobiDB-lite"/>
    </source>
</evidence>
<feature type="region of interest" description="Disordered" evidence="4">
    <location>
        <begin position="343"/>
        <end position="379"/>
    </location>
</feature>
<dbReference type="RefSeq" id="WP_164361449.1">
    <property type="nucleotide sequence ID" value="NZ_CP066776.1"/>
</dbReference>
<dbReference type="InterPro" id="IPR006665">
    <property type="entry name" value="OmpA-like"/>
</dbReference>
<keyword evidence="2 5" id="KW-0472">Membrane</keyword>
<name>A0A6B3L8T1_9BACT</name>
<dbReference type="InterPro" id="IPR036737">
    <property type="entry name" value="OmpA-like_sf"/>
</dbReference>
<dbReference type="GO" id="GO:0009279">
    <property type="term" value="C:cell outer membrane"/>
    <property type="evidence" value="ECO:0007669"/>
    <property type="project" value="UniProtKB-SubCell"/>
</dbReference>
<dbReference type="SUPFAM" id="SSF103088">
    <property type="entry name" value="OmpA-like"/>
    <property type="match status" value="1"/>
</dbReference>
<sequence length="379" mass="41911">MRLDTQSTYRWQNVRRRDIIRVPESRVLRWWIIVALVFSILVHLGLFMYFGDLMIPQSARGDRKVSDEPVLVQRVELDQTTLDASQRAAEQDQAPDMDLSQLEQEELDSESLDAEIDLLELQEMIPDDREIAFSPEFEEPANLAPAISEEASAAVLDASLSSLETTSVAASDDALNALETHLSHAPEASDKQMAINLANSDSALSDQKDLMDQIRNAADRQGRGDALDGFATLDQLVNLPGGKLTDASKPIYMPTDLLFDFGEHRLRETAKTSLMMLGVLIDRNPDTLFVIDGHTDTIGSEESNMALSLRRANAVKSWLVEALMISPARIQTRGLGETKPIVSPTGDADAQQPNRRVEIQTVKKDAPVRRATPVTPAGR</sequence>
<accession>A0A6B3L8T1</accession>
<dbReference type="PRINTS" id="PR01021">
    <property type="entry name" value="OMPADOMAIN"/>
</dbReference>
<organism evidence="6 7">
    <name type="scientific">Sulfuriroseicoccus oceanibius</name>
    <dbReference type="NCBI Taxonomy" id="2707525"/>
    <lineage>
        <taxon>Bacteria</taxon>
        <taxon>Pseudomonadati</taxon>
        <taxon>Verrucomicrobiota</taxon>
        <taxon>Verrucomicrobiia</taxon>
        <taxon>Verrucomicrobiales</taxon>
        <taxon>Verrucomicrobiaceae</taxon>
        <taxon>Sulfuriroseicoccus</taxon>
    </lineage>
</organism>
<evidence type="ECO:0000313" key="7">
    <source>
        <dbReference type="Proteomes" id="UP000475117"/>
    </source>
</evidence>
<dbReference type="Pfam" id="PF00691">
    <property type="entry name" value="OmpA"/>
    <property type="match status" value="1"/>
</dbReference>
<dbReference type="CDD" id="cd07185">
    <property type="entry name" value="OmpA_C-like"/>
    <property type="match status" value="1"/>
</dbReference>
<evidence type="ECO:0000256" key="2">
    <source>
        <dbReference type="ARBA" id="ARBA00023136"/>
    </source>
</evidence>
<evidence type="ECO:0000313" key="6">
    <source>
        <dbReference type="EMBL" id="QQL46291.1"/>
    </source>
</evidence>
<keyword evidence="5" id="KW-0812">Transmembrane</keyword>
<dbReference type="KEGG" id="soa:G3M56_006880"/>
<evidence type="ECO:0000256" key="5">
    <source>
        <dbReference type="SAM" id="Phobius"/>
    </source>
</evidence>
<dbReference type="EMBL" id="CP066776">
    <property type="protein sequence ID" value="QQL46291.1"/>
    <property type="molecule type" value="Genomic_DNA"/>
</dbReference>
<evidence type="ECO:0000256" key="3">
    <source>
        <dbReference type="ARBA" id="ARBA00023237"/>
    </source>
</evidence>
<dbReference type="InterPro" id="IPR050330">
    <property type="entry name" value="Bact_OuterMem_StrucFunc"/>
</dbReference>
<reference evidence="6 7" key="1">
    <citation type="submission" date="2020-12" db="EMBL/GenBank/DDBJ databases">
        <title>Sulforoseuscoccus oceanibium gen. nov., sp. nov., a representative of the phylum Verrucomicrobia with special cytoplasmic membrane, and proposal of Sulforoseuscoccusaceae fam. nov.</title>
        <authorList>
            <person name="Xi F."/>
        </authorList>
    </citation>
    <scope>NUCLEOTIDE SEQUENCE [LARGE SCALE GENOMIC DNA]</scope>
    <source>
        <strain evidence="6 7">T37</strain>
    </source>
</reference>
<gene>
    <name evidence="6" type="ORF">G3M56_006880</name>
</gene>
<keyword evidence="5" id="KW-1133">Transmembrane helix</keyword>
<proteinExistence type="predicted"/>
<feature type="compositionally biased region" description="Basic and acidic residues" evidence="4">
    <location>
        <begin position="355"/>
        <end position="368"/>
    </location>
</feature>
<comment type="subcellular location">
    <subcellularLocation>
        <location evidence="1">Cell outer membrane</location>
    </subcellularLocation>
</comment>
<keyword evidence="7" id="KW-1185">Reference proteome</keyword>
<keyword evidence="3" id="KW-0998">Cell outer membrane</keyword>
<dbReference type="InterPro" id="IPR006664">
    <property type="entry name" value="OMP_bac"/>
</dbReference>
<dbReference type="PANTHER" id="PTHR30329">
    <property type="entry name" value="STATOR ELEMENT OF FLAGELLAR MOTOR COMPLEX"/>
    <property type="match status" value="1"/>
</dbReference>